<reference evidence="2" key="1">
    <citation type="submission" date="2022-11" db="UniProtKB">
        <authorList>
            <consortium name="WormBaseParasite"/>
        </authorList>
    </citation>
    <scope>IDENTIFICATION</scope>
</reference>
<accession>A0AC35GAU1</accession>
<dbReference type="WBParaSite" id="PS1159_v2.g3451.t1">
    <property type="protein sequence ID" value="PS1159_v2.g3451.t1"/>
    <property type="gene ID" value="PS1159_v2.g3451"/>
</dbReference>
<proteinExistence type="predicted"/>
<organism evidence="1 2">
    <name type="scientific">Panagrolaimus sp. PS1159</name>
    <dbReference type="NCBI Taxonomy" id="55785"/>
    <lineage>
        <taxon>Eukaryota</taxon>
        <taxon>Metazoa</taxon>
        <taxon>Ecdysozoa</taxon>
        <taxon>Nematoda</taxon>
        <taxon>Chromadorea</taxon>
        <taxon>Rhabditida</taxon>
        <taxon>Tylenchina</taxon>
        <taxon>Panagrolaimomorpha</taxon>
        <taxon>Panagrolaimoidea</taxon>
        <taxon>Panagrolaimidae</taxon>
        <taxon>Panagrolaimus</taxon>
    </lineage>
</organism>
<evidence type="ECO:0000313" key="1">
    <source>
        <dbReference type="Proteomes" id="UP000887580"/>
    </source>
</evidence>
<sequence length="96" mass="11524">MLGMRKAVFFFALYTIIAFSMLFTNCNGYVILRVRPGSDILPKFEHIGNRQRRNHQLSEDRLRRSGIRSHMLKQPILGMSQWWNNDHDQETLNYYY</sequence>
<dbReference type="Proteomes" id="UP000887580">
    <property type="component" value="Unplaced"/>
</dbReference>
<evidence type="ECO:0000313" key="2">
    <source>
        <dbReference type="WBParaSite" id="PS1159_v2.g3451.t1"/>
    </source>
</evidence>
<name>A0AC35GAU1_9BILA</name>
<protein>
    <submittedName>
        <fullName evidence="2">Uncharacterized protein</fullName>
    </submittedName>
</protein>